<dbReference type="GO" id="GO:0000156">
    <property type="term" value="F:phosphorelay response regulator activity"/>
    <property type="evidence" value="ECO:0007669"/>
    <property type="project" value="InterPro"/>
</dbReference>
<dbReference type="PANTHER" id="PTHR37299:SF1">
    <property type="entry name" value="STAGE 0 SPORULATION PROTEIN A HOMOLOG"/>
    <property type="match status" value="1"/>
</dbReference>
<evidence type="ECO:0000313" key="4">
    <source>
        <dbReference type="EMBL" id="SKA69895.1"/>
    </source>
</evidence>
<dbReference type="SMART" id="SM00850">
    <property type="entry name" value="LytTR"/>
    <property type="match status" value="1"/>
</dbReference>
<evidence type="ECO:0000256" key="1">
    <source>
        <dbReference type="PROSITE-ProRule" id="PRU00169"/>
    </source>
</evidence>
<name>A0A1T4VYK3_9BACT</name>
<feature type="domain" description="HTH LytTR-type" evidence="3">
    <location>
        <begin position="155"/>
        <end position="263"/>
    </location>
</feature>
<proteinExistence type="predicted"/>
<evidence type="ECO:0000259" key="2">
    <source>
        <dbReference type="PROSITE" id="PS50110"/>
    </source>
</evidence>
<dbReference type="CDD" id="cd17532">
    <property type="entry name" value="REC_LytTR_AlgR-like"/>
    <property type="match status" value="1"/>
</dbReference>
<dbReference type="Pfam" id="PF00072">
    <property type="entry name" value="Response_reg"/>
    <property type="match status" value="1"/>
</dbReference>
<evidence type="ECO:0000259" key="3">
    <source>
        <dbReference type="PROSITE" id="PS50930"/>
    </source>
</evidence>
<sequence length="263" mass="29107">MLPRSITAIIVDDEPPARDELAYMLSAIDGVELVAEASSAGAAVEAILKHEPDVVFLDIEMPGRNGFHVVAETLALEHPPLFVFATAFDQYAIRAFEANAVDYLLKPVSEQRLESSIDKVRQQLEARHPSAEAAMRQKLEKVLESVGGAQKIVRIPVEKGGRVVLLPPEDVYFLSVDGKKITVYTHDSSASSHGPLTLDRIEARLKEFSFYRVNRSTLVNLAHVHEFSPWFNGKYNIVMDDAGRSEIPVSRSRVAGFKENLGL</sequence>
<organism evidence="4 5">
    <name type="scientific">Desulfobaculum bizertense DSM 18034</name>
    <dbReference type="NCBI Taxonomy" id="1121442"/>
    <lineage>
        <taxon>Bacteria</taxon>
        <taxon>Pseudomonadati</taxon>
        <taxon>Thermodesulfobacteriota</taxon>
        <taxon>Desulfovibrionia</taxon>
        <taxon>Desulfovibrionales</taxon>
        <taxon>Desulfovibrionaceae</taxon>
        <taxon>Desulfobaculum</taxon>
    </lineage>
</organism>
<feature type="domain" description="Response regulatory" evidence="2">
    <location>
        <begin position="7"/>
        <end position="121"/>
    </location>
</feature>
<dbReference type="InterPro" id="IPR007492">
    <property type="entry name" value="LytTR_DNA-bd_dom"/>
</dbReference>
<accession>A0A1T4VYK3</accession>
<dbReference type="PANTHER" id="PTHR37299">
    <property type="entry name" value="TRANSCRIPTIONAL REGULATOR-RELATED"/>
    <property type="match status" value="1"/>
</dbReference>
<evidence type="ECO:0000313" key="5">
    <source>
        <dbReference type="Proteomes" id="UP000189733"/>
    </source>
</evidence>
<dbReference type="InterPro" id="IPR001789">
    <property type="entry name" value="Sig_transdc_resp-reg_receiver"/>
</dbReference>
<dbReference type="EMBL" id="FUYA01000003">
    <property type="protein sequence ID" value="SKA69895.1"/>
    <property type="molecule type" value="Genomic_DNA"/>
</dbReference>
<keyword evidence="5" id="KW-1185">Reference proteome</keyword>
<dbReference type="InterPro" id="IPR046947">
    <property type="entry name" value="LytR-like"/>
</dbReference>
<dbReference type="Proteomes" id="UP000189733">
    <property type="component" value="Unassembled WGS sequence"/>
</dbReference>
<dbReference type="OrthoDB" id="1490554at2"/>
<dbReference type="SMART" id="SM00448">
    <property type="entry name" value="REC"/>
    <property type="match status" value="1"/>
</dbReference>
<reference evidence="4 5" key="1">
    <citation type="submission" date="2017-02" db="EMBL/GenBank/DDBJ databases">
        <authorList>
            <person name="Peterson S.W."/>
        </authorList>
    </citation>
    <scope>NUCLEOTIDE SEQUENCE [LARGE SCALE GENOMIC DNA]</scope>
    <source>
        <strain evidence="4 5">DSM 18034</strain>
    </source>
</reference>
<keyword evidence="1" id="KW-0597">Phosphoprotein</keyword>
<dbReference type="STRING" id="1121442.SAMN02745702_01237"/>
<dbReference type="AlphaFoldDB" id="A0A1T4VYK3"/>
<dbReference type="GO" id="GO:0003677">
    <property type="term" value="F:DNA binding"/>
    <property type="evidence" value="ECO:0007669"/>
    <property type="project" value="InterPro"/>
</dbReference>
<dbReference type="SUPFAM" id="SSF52172">
    <property type="entry name" value="CheY-like"/>
    <property type="match status" value="1"/>
</dbReference>
<dbReference type="Gene3D" id="3.40.50.2300">
    <property type="match status" value="1"/>
</dbReference>
<dbReference type="PROSITE" id="PS50930">
    <property type="entry name" value="HTH_LYTTR"/>
    <property type="match status" value="1"/>
</dbReference>
<dbReference type="RefSeq" id="WP_078684533.1">
    <property type="nucleotide sequence ID" value="NZ_FUYA01000003.1"/>
</dbReference>
<dbReference type="Pfam" id="PF04397">
    <property type="entry name" value="LytTR"/>
    <property type="match status" value="1"/>
</dbReference>
<dbReference type="PROSITE" id="PS50110">
    <property type="entry name" value="RESPONSE_REGULATORY"/>
    <property type="match status" value="1"/>
</dbReference>
<feature type="modified residue" description="4-aspartylphosphate" evidence="1">
    <location>
        <position position="58"/>
    </location>
</feature>
<gene>
    <name evidence="4" type="ORF">SAMN02745702_01237</name>
</gene>
<dbReference type="Gene3D" id="2.40.50.1020">
    <property type="entry name" value="LytTr DNA-binding domain"/>
    <property type="match status" value="1"/>
</dbReference>
<protein>
    <submittedName>
        <fullName evidence="4">Two component transcriptional regulator, LytTR family</fullName>
    </submittedName>
</protein>
<dbReference type="InterPro" id="IPR011006">
    <property type="entry name" value="CheY-like_superfamily"/>
</dbReference>